<dbReference type="InterPro" id="IPR036514">
    <property type="entry name" value="SGNH_hydro_sf"/>
</dbReference>
<evidence type="ECO:0000313" key="3">
    <source>
        <dbReference type="Proteomes" id="UP000886842"/>
    </source>
</evidence>
<dbReference type="Proteomes" id="UP000886842">
    <property type="component" value="Unassembled WGS sequence"/>
</dbReference>
<dbReference type="AlphaFoldDB" id="A0A9D1GZV8"/>
<sequence length="129" mass="14626">RTLAQLDDVACFVLDYESNVREVEDLRTTLGDFITILRERHAEVPIIVTCKTQRIQEQYDPDALENRLAKRAVQAEIVDARRQAGDTRIEFLDLGGHDLTEGSVDGVHPSDLGFLQLADLVEPALRRWI</sequence>
<feature type="domain" description="SGNH hydrolase-type esterase" evidence="1">
    <location>
        <begin position="8"/>
        <end position="126"/>
    </location>
</feature>
<name>A0A9D1GZV8_9ACTN</name>
<dbReference type="InterPro" id="IPR013830">
    <property type="entry name" value="SGNH_hydro"/>
</dbReference>
<comment type="caution">
    <text evidence="2">The sequence shown here is derived from an EMBL/GenBank/DDBJ whole genome shotgun (WGS) entry which is preliminary data.</text>
</comment>
<gene>
    <name evidence="2" type="ORF">IAA98_13590</name>
</gene>
<dbReference type="Gene3D" id="3.40.50.1110">
    <property type="entry name" value="SGNH hydrolase"/>
    <property type="match status" value="1"/>
</dbReference>
<accession>A0A9D1GZV8</accession>
<evidence type="ECO:0000259" key="1">
    <source>
        <dbReference type="Pfam" id="PF14606"/>
    </source>
</evidence>
<reference evidence="2" key="1">
    <citation type="submission" date="2020-10" db="EMBL/GenBank/DDBJ databases">
        <authorList>
            <person name="Gilroy R."/>
        </authorList>
    </citation>
    <scope>NUCLEOTIDE SEQUENCE</scope>
    <source>
        <strain evidence="2">ChiGjej1B1-24693</strain>
    </source>
</reference>
<organism evidence="2 3">
    <name type="scientific">Candidatus Avipropionibacterium avicola</name>
    <dbReference type="NCBI Taxonomy" id="2840701"/>
    <lineage>
        <taxon>Bacteria</taxon>
        <taxon>Bacillati</taxon>
        <taxon>Actinomycetota</taxon>
        <taxon>Actinomycetes</taxon>
        <taxon>Propionibacteriales</taxon>
        <taxon>Propionibacteriaceae</taxon>
        <taxon>Propionibacteriaceae incertae sedis</taxon>
        <taxon>Candidatus Avipropionibacterium</taxon>
    </lineage>
</organism>
<protein>
    <recommendedName>
        <fullName evidence="1">SGNH hydrolase-type esterase domain-containing protein</fullName>
    </recommendedName>
</protein>
<evidence type="ECO:0000313" key="2">
    <source>
        <dbReference type="EMBL" id="HIT76611.1"/>
    </source>
</evidence>
<proteinExistence type="predicted"/>
<reference evidence="2" key="2">
    <citation type="journal article" date="2021" name="PeerJ">
        <title>Extensive microbial diversity within the chicken gut microbiome revealed by metagenomics and culture.</title>
        <authorList>
            <person name="Gilroy R."/>
            <person name="Ravi A."/>
            <person name="Getino M."/>
            <person name="Pursley I."/>
            <person name="Horton D.L."/>
            <person name="Alikhan N.F."/>
            <person name="Baker D."/>
            <person name="Gharbi K."/>
            <person name="Hall N."/>
            <person name="Watson M."/>
            <person name="Adriaenssens E.M."/>
            <person name="Foster-Nyarko E."/>
            <person name="Jarju S."/>
            <person name="Secka A."/>
            <person name="Antonio M."/>
            <person name="Oren A."/>
            <person name="Chaudhuri R.R."/>
            <person name="La Ragione R."/>
            <person name="Hildebrand F."/>
            <person name="Pallen M.J."/>
        </authorList>
    </citation>
    <scope>NUCLEOTIDE SEQUENCE</scope>
    <source>
        <strain evidence="2">ChiGjej1B1-24693</strain>
    </source>
</reference>
<feature type="non-terminal residue" evidence="2">
    <location>
        <position position="1"/>
    </location>
</feature>
<dbReference type="EMBL" id="DVLP01000398">
    <property type="protein sequence ID" value="HIT76611.1"/>
    <property type="molecule type" value="Genomic_DNA"/>
</dbReference>
<dbReference type="Pfam" id="PF14606">
    <property type="entry name" value="Lipase_GDSL_3"/>
    <property type="match status" value="1"/>
</dbReference>
<dbReference type="SUPFAM" id="SSF52266">
    <property type="entry name" value="SGNH hydrolase"/>
    <property type="match status" value="1"/>
</dbReference>